<gene>
    <name evidence="14" type="ORF">AFUS01_LOCUS46458</name>
</gene>
<dbReference type="GO" id="GO:0070828">
    <property type="term" value="P:heterochromatin organization"/>
    <property type="evidence" value="ECO:0007669"/>
    <property type="project" value="TreeGrafter"/>
</dbReference>
<dbReference type="PROSITE" id="PS50280">
    <property type="entry name" value="SET"/>
    <property type="match status" value="1"/>
</dbReference>
<evidence type="ECO:0000256" key="1">
    <source>
        <dbReference type="ARBA" id="ARBA00004123"/>
    </source>
</evidence>
<dbReference type="GO" id="GO:0008270">
    <property type="term" value="F:zinc ion binding"/>
    <property type="evidence" value="ECO:0007669"/>
    <property type="project" value="InterPro"/>
</dbReference>
<dbReference type="InterPro" id="IPR041292">
    <property type="entry name" value="Tudor_4"/>
</dbReference>
<dbReference type="SMART" id="SM00317">
    <property type="entry name" value="SET"/>
    <property type="match status" value="1"/>
</dbReference>
<dbReference type="GO" id="GO:0046974">
    <property type="term" value="F:histone H3K9 methyltransferase activity"/>
    <property type="evidence" value="ECO:0007669"/>
    <property type="project" value="TreeGrafter"/>
</dbReference>
<keyword evidence="9" id="KW-0539">Nucleus</keyword>
<dbReference type="GO" id="GO:0010629">
    <property type="term" value="P:negative regulation of gene expression"/>
    <property type="evidence" value="ECO:0007669"/>
    <property type="project" value="TreeGrafter"/>
</dbReference>
<dbReference type="EMBL" id="CAJVCH010571369">
    <property type="protein sequence ID" value="CAG7837328.1"/>
    <property type="molecule type" value="Genomic_DNA"/>
</dbReference>
<feature type="region of interest" description="Disordered" evidence="10">
    <location>
        <begin position="1"/>
        <end position="83"/>
    </location>
</feature>
<accession>A0A8J2PN87</accession>
<dbReference type="InterPro" id="IPR041291">
    <property type="entry name" value="TUDOR_5"/>
</dbReference>
<dbReference type="GO" id="GO:0005634">
    <property type="term" value="C:nucleus"/>
    <property type="evidence" value="ECO:0007669"/>
    <property type="project" value="UniProtKB-SubCell"/>
</dbReference>
<keyword evidence="8" id="KW-0804">Transcription</keyword>
<evidence type="ECO:0000256" key="9">
    <source>
        <dbReference type="ARBA" id="ARBA00023242"/>
    </source>
</evidence>
<dbReference type="InterPro" id="IPR051516">
    <property type="entry name" value="SETDB_methyltransferase"/>
</dbReference>
<sequence>MSVHSGNRSSGVSKTDSKPGTGPTKRLDQSGGDGDIEIINIDDDDVEVINVTGSASTSSASGSGSSNGRPASSNSQMPRFMKPEPFQIGDKVYGLERGLKDPWREATIESIENHFGKRVIKLKFAPGERIRNRRKVTEERVVNCRHIAYFEPVKYVIPVGCRVIARNLDKTVTGNFLFAGIVAEPPKEANKNRYLIFFDDGIASYCLPTNVRLTLSNTAGGKIWSDVHPDNQKFVRHYVNAYPQNSLAKIRLSAITTVEWNGMWWTARVKEMDCSMVKLQIIANHIVVKVWKGSPRLLSIFKENSKLVRPIALPASTNEEYEGKVVKHQIPSQYLKSPGEYKPHNCTKECWGSYTGKKSDLRKLGPLVKPFYYGWDRKTDPDDPRRQIYYQTPCGLKLYSIEDVQNFNTKLSCSIGIDCFCFDFAVQCLDEFEVTKHPFYHCVDISYGKEWVPISKINTVDEVDPPYIAYTNERCCGRGVSLNIEPEFLVCCDCVDDCTDKLKCACIRLTFENEPEFLKNPQNFSKGYQHRRLRDKYVLGIYECNQLCKCRSTCVNRVVQHGLKWKLQVFKTSSKGYAIRTLQDIPEGSFICVYTGELLSSKQANEFGGKFGDEYLANIDFIEFAEMHKEGYEETVVEPEPIPVRKAGRPKNSSKEEKKRGKRTANSKNEFINDPPQPQKANKRKRNISTDSEEEIDVAEQTSSCSKTRQLFGPDEDSEIYTIDAKCIGNIGRYLNHSCDPNVFAQDVFLDTHDIRFPWVAFFASRYLKSGTELTWDYNYEIGMAEGKTVDCNCGSAYCRRRLL</sequence>
<dbReference type="OrthoDB" id="5792673at2759"/>
<evidence type="ECO:0000256" key="3">
    <source>
        <dbReference type="ARBA" id="ARBA00022603"/>
    </source>
</evidence>
<dbReference type="InterPro" id="IPR001739">
    <property type="entry name" value="Methyl_CpG_DNA-bd"/>
</dbReference>
<evidence type="ECO:0000259" key="13">
    <source>
        <dbReference type="PROSITE" id="PS50868"/>
    </source>
</evidence>
<feature type="domain" description="Post-SET" evidence="13">
    <location>
        <begin position="788"/>
        <end position="804"/>
    </location>
</feature>
<evidence type="ECO:0000259" key="12">
    <source>
        <dbReference type="PROSITE" id="PS50867"/>
    </source>
</evidence>
<keyword evidence="4" id="KW-0949">S-adenosyl-L-methionine</keyword>
<evidence type="ECO:0000256" key="10">
    <source>
        <dbReference type="SAM" id="MobiDB-lite"/>
    </source>
</evidence>
<evidence type="ECO:0000259" key="11">
    <source>
        <dbReference type="PROSITE" id="PS50280"/>
    </source>
</evidence>
<keyword evidence="2" id="KW-0678">Repressor</keyword>
<dbReference type="InterPro" id="IPR003616">
    <property type="entry name" value="Post-SET_dom"/>
</dbReference>
<evidence type="ECO:0000313" key="14">
    <source>
        <dbReference type="EMBL" id="CAG7837328.1"/>
    </source>
</evidence>
<feature type="domain" description="Pre-SET" evidence="12">
    <location>
        <begin position="490"/>
        <end position="562"/>
    </location>
</feature>
<keyword evidence="15" id="KW-1185">Reference proteome</keyword>
<name>A0A8J2PN87_9HEXA</name>
<evidence type="ECO:0000313" key="15">
    <source>
        <dbReference type="Proteomes" id="UP000708208"/>
    </source>
</evidence>
<keyword evidence="3" id="KW-0808">Transferase</keyword>
<dbReference type="PROSITE" id="PS50868">
    <property type="entry name" value="POST_SET"/>
    <property type="match status" value="1"/>
</dbReference>
<dbReference type="Pfam" id="PF18359">
    <property type="entry name" value="Tudor_5"/>
    <property type="match status" value="1"/>
</dbReference>
<evidence type="ECO:0000256" key="5">
    <source>
        <dbReference type="ARBA" id="ARBA00022737"/>
    </source>
</evidence>
<feature type="compositionally biased region" description="Polar residues" evidence="10">
    <location>
        <begin position="1"/>
        <end position="14"/>
    </location>
</feature>
<dbReference type="AlphaFoldDB" id="A0A8J2PN87"/>
<evidence type="ECO:0000256" key="7">
    <source>
        <dbReference type="ARBA" id="ARBA00023054"/>
    </source>
</evidence>
<dbReference type="SMART" id="SM00391">
    <property type="entry name" value="MBD"/>
    <property type="match status" value="1"/>
</dbReference>
<keyword evidence="7" id="KW-0175">Coiled coil</keyword>
<dbReference type="Pfam" id="PF05033">
    <property type="entry name" value="Pre-SET"/>
    <property type="match status" value="1"/>
</dbReference>
<keyword evidence="5" id="KW-0677">Repeat</keyword>
<proteinExistence type="predicted"/>
<comment type="caution">
    <text evidence="14">The sequence shown here is derived from an EMBL/GenBank/DDBJ whole genome shotgun (WGS) entry which is preliminary data.</text>
</comment>
<evidence type="ECO:0000256" key="4">
    <source>
        <dbReference type="ARBA" id="ARBA00022691"/>
    </source>
</evidence>
<dbReference type="Proteomes" id="UP000708208">
    <property type="component" value="Unassembled WGS sequence"/>
</dbReference>
<dbReference type="InterPro" id="IPR007728">
    <property type="entry name" value="Pre-SET_dom"/>
</dbReference>
<protein>
    <recommendedName>
        <fullName evidence="16">Histone-lysine N-methyltransferase eggless</fullName>
    </recommendedName>
</protein>
<keyword evidence="3" id="KW-0489">Methyltransferase</keyword>
<dbReference type="CDD" id="cd10517">
    <property type="entry name" value="SET_SETDB1"/>
    <property type="match status" value="1"/>
</dbReference>
<dbReference type="SMART" id="SM00468">
    <property type="entry name" value="PreSET"/>
    <property type="match status" value="1"/>
</dbReference>
<dbReference type="PANTHER" id="PTHR46024:SF1">
    <property type="entry name" value="HISTONE-LYSINE N-METHYLTRANSFERASE EGGLESS"/>
    <property type="match status" value="1"/>
</dbReference>
<dbReference type="Pfam" id="PF18358">
    <property type="entry name" value="Tudor_4"/>
    <property type="match status" value="1"/>
</dbReference>
<dbReference type="Pfam" id="PF00856">
    <property type="entry name" value="SET"/>
    <property type="match status" value="1"/>
</dbReference>
<dbReference type="InterPro" id="IPR001214">
    <property type="entry name" value="SET_dom"/>
</dbReference>
<reference evidence="14" key="1">
    <citation type="submission" date="2021-06" db="EMBL/GenBank/DDBJ databases">
        <authorList>
            <person name="Hodson N. C."/>
            <person name="Mongue J. A."/>
            <person name="Jaron S. K."/>
        </authorList>
    </citation>
    <scope>NUCLEOTIDE SEQUENCE</scope>
</reference>
<evidence type="ECO:0000256" key="6">
    <source>
        <dbReference type="ARBA" id="ARBA00023015"/>
    </source>
</evidence>
<evidence type="ECO:0008006" key="16">
    <source>
        <dbReference type="Google" id="ProtNLM"/>
    </source>
</evidence>
<keyword evidence="6" id="KW-0805">Transcription regulation</keyword>
<comment type="subcellular location">
    <subcellularLocation>
        <location evidence="1">Nucleus</location>
    </subcellularLocation>
</comment>
<dbReference type="GO" id="GO:0032259">
    <property type="term" value="P:methylation"/>
    <property type="evidence" value="ECO:0007669"/>
    <property type="project" value="UniProtKB-KW"/>
</dbReference>
<feature type="domain" description="SET" evidence="11">
    <location>
        <begin position="565"/>
        <end position="779"/>
    </location>
</feature>
<feature type="compositionally biased region" description="Low complexity" evidence="10">
    <location>
        <begin position="48"/>
        <end position="75"/>
    </location>
</feature>
<feature type="region of interest" description="Disordered" evidence="10">
    <location>
        <begin position="633"/>
        <end position="702"/>
    </location>
</feature>
<organism evidence="14 15">
    <name type="scientific">Allacma fusca</name>
    <dbReference type="NCBI Taxonomy" id="39272"/>
    <lineage>
        <taxon>Eukaryota</taxon>
        <taxon>Metazoa</taxon>
        <taxon>Ecdysozoa</taxon>
        <taxon>Arthropoda</taxon>
        <taxon>Hexapoda</taxon>
        <taxon>Collembola</taxon>
        <taxon>Symphypleona</taxon>
        <taxon>Sminthuridae</taxon>
        <taxon>Allacma</taxon>
    </lineage>
</organism>
<evidence type="ECO:0000256" key="8">
    <source>
        <dbReference type="ARBA" id="ARBA00023163"/>
    </source>
</evidence>
<feature type="compositionally biased region" description="Acidic residues" evidence="10">
    <location>
        <begin position="34"/>
        <end position="47"/>
    </location>
</feature>
<dbReference type="PANTHER" id="PTHR46024">
    <property type="entry name" value="HISTONE-LYSINE N-METHYLTRANSFERASE EGGLESS"/>
    <property type="match status" value="1"/>
</dbReference>
<evidence type="ECO:0000256" key="2">
    <source>
        <dbReference type="ARBA" id="ARBA00022491"/>
    </source>
</evidence>
<dbReference type="GO" id="GO:0003677">
    <property type="term" value="F:DNA binding"/>
    <property type="evidence" value="ECO:0007669"/>
    <property type="project" value="InterPro"/>
</dbReference>
<dbReference type="PROSITE" id="PS50867">
    <property type="entry name" value="PRE_SET"/>
    <property type="match status" value="1"/>
</dbReference>